<evidence type="ECO:0000313" key="1">
    <source>
        <dbReference type="EMBL" id="QFQ12216.1"/>
    </source>
</evidence>
<dbReference type="KEGG" id="alq:C7Y71_003805"/>
<sequence>MLQTNEKRREALRLPFNPLTGEGAPGKRFRLELDDYELPVQYLPEAMKEDAAIQELMQLRNVKAYVVRRGMHLHKFIDRFRRLRFRHDFYYWAHCNVMIKPKGEGSDVPFCPNMPQRRLIETFEAMRREEKPIRVILLKARQWGGSTATQIYMAWLQLIHRRGMNSLIVGHQKDAAAEVCGMFEKLIDAYPDELLYDPGSKQRHKEKKMLANALTRNIRTIPQRGCKIKVGSAKMPDSARGGDATLVHCTEVAFWEKTEGKSPEQIVRSACSGTLPRPMTMIVYESTANGVGNFFQREYEAAKRGTSIFLPVFVAWWQIETYQLDFASDAERSAFAEWLSANRESEQADSAREEPPRYLWHLWEAGATLEAINWYRTQRRAYADHGDMAAEYPSDDVEAFVHSGARVFDYYKVQQLRKTCRPPRLRGEIAAHADEGPDALRDLRFADDSQGALEVWALPEADSDKRRVANRYLAVVDIGGRSAKADWSVVCVFDRLWMTSGGNPSVVAQWYGHTDMDRLAWKAAQIAAFYNNALLVVESNTLETRDRDRIVEGDQAPFILNQIRDAYPNLYARRQSEEEIRQGAPRKYGFHTNIATKPMVISTLVRCVREGLYTERDVRCTDELLTYERRQNGSYGAIAGHHDDLLMTRAIGLHICYHDMPQPQIVGSNRHRQATQLMLGEAFF</sequence>
<dbReference type="Gene3D" id="3.40.50.300">
    <property type="entry name" value="P-loop containing nucleotide triphosphate hydrolases"/>
    <property type="match status" value="1"/>
</dbReference>
<dbReference type="InterPro" id="IPR027417">
    <property type="entry name" value="P-loop_NTPase"/>
</dbReference>
<reference evidence="1 2" key="1">
    <citation type="submission" date="2018-11" db="EMBL/GenBank/DDBJ databases">
        <authorList>
            <person name="Na S.W."/>
            <person name="Baik M."/>
        </authorList>
    </citation>
    <scope>NUCLEOTIDE SEQUENCE [LARGE SCALE GENOMIC DNA]</scope>
    <source>
        <strain evidence="1 2">E39</strain>
    </source>
</reference>
<accession>A0A5P8E5L8</accession>
<dbReference type="OrthoDB" id="9768556at2"/>
<dbReference type="Proteomes" id="UP000249375">
    <property type="component" value="Chromosome"/>
</dbReference>
<dbReference type="Gene3D" id="3.30.420.240">
    <property type="match status" value="1"/>
</dbReference>
<organism evidence="1 2">
    <name type="scientific">Pseudoprevotella muciniphila</name>
    <dbReference type="NCBI Taxonomy" id="2133944"/>
    <lineage>
        <taxon>Bacteria</taxon>
        <taxon>Pseudomonadati</taxon>
        <taxon>Bacteroidota</taxon>
        <taxon>Bacteroidia</taxon>
        <taxon>Bacteroidales</taxon>
        <taxon>Prevotellaceae</taxon>
        <taxon>Pseudoprevotella</taxon>
    </lineage>
</organism>
<keyword evidence="2" id="KW-1185">Reference proteome</keyword>
<proteinExistence type="predicted"/>
<dbReference type="AlphaFoldDB" id="A0A5P8E5L8"/>
<protein>
    <submittedName>
        <fullName evidence="1">Terminase</fullName>
    </submittedName>
</protein>
<evidence type="ECO:0000313" key="2">
    <source>
        <dbReference type="Proteomes" id="UP000249375"/>
    </source>
</evidence>
<dbReference type="RefSeq" id="WP_111899288.1">
    <property type="nucleotide sequence ID" value="NZ_CP033459.1"/>
</dbReference>
<gene>
    <name evidence="1" type="ORF">C7Y71_003805</name>
</gene>
<dbReference type="EMBL" id="CP033459">
    <property type="protein sequence ID" value="QFQ12216.1"/>
    <property type="molecule type" value="Genomic_DNA"/>
</dbReference>
<name>A0A5P8E5L8_9BACT</name>